<evidence type="ECO:0000256" key="1">
    <source>
        <dbReference type="SAM" id="SignalP"/>
    </source>
</evidence>
<reference evidence="4" key="1">
    <citation type="submission" date="2016-11" db="EMBL/GenBank/DDBJ databases">
        <authorList>
            <person name="Varghese N."/>
            <person name="Submissions S."/>
        </authorList>
    </citation>
    <scope>NUCLEOTIDE SEQUENCE [LARGE SCALE GENOMIC DNA]</scope>
    <source>
        <strain evidence="4">DSM 16219</strain>
    </source>
</reference>
<feature type="domain" description="ABC-type transport auxiliary lipoprotein component" evidence="2">
    <location>
        <begin position="35"/>
        <end position="194"/>
    </location>
</feature>
<gene>
    <name evidence="3" type="ORF">SAMN02745216_01114</name>
</gene>
<dbReference type="STRING" id="1121393.SAMN02745216_01114"/>
<feature type="signal peptide" evidence="1">
    <location>
        <begin position="1"/>
        <end position="20"/>
    </location>
</feature>
<feature type="chain" id="PRO_5012048060" evidence="1">
    <location>
        <begin position="21"/>
        <end position="212"/>
    </location>
</feature>
<dbReference type="InterPro" id="IPR005586">
    <property type="entry name" value="ABC_trans_aux"/>
</dbReference>
<organism evidence="3 4">
    <name type="scientific">Desulfatibacillum alkenivorans DSM 16219</name>
    <dbReference type="NCBI Taxonomy" id="1121393"/>
    <lineage>
        <taxon>Bacteria</taxon>
        <taxon>Pseudomonadati</taxon>
        <taxon>Thermodesulfobacteriota</taxon>
        <taxon>Desulfobacteria</taxon>
        <taxon>Desulfobacterales</taxon>
        <taxon>Desulfatibacillaceae</taxon>
        <taxon>Desulfatibacillum</taxon>
    </lineage>
</organism>
<evidence type="ECO:0000313" key="3">
    <source>
        <dbReference type="EMBL" id="SHJ13651.1"/>
    </source>
</evidence>
<dbReference type="PROSITE" id="PS51257">
    <property type="entry name" value="PROKAR_LIPOPROTEIN"/>
    <property type="match status" value="1"/>
</dbReference>
<sequence length="212" mass="24251">MKPGRIIPIICTALMLGALSACNISRTAATPITHYTLEYESPKMEKAQVLPYVIMLKRFSVSPDYNMLPIIYRDKAFVRNTYSYHRWRANPGDLVTYYLARDFKAQSAFAAVLSYDSNLRMTHTLEGVVEEFYERDGEESWEAVLGFSVTLVKMHEPDVTRQIVLQKQYRLTQKAEEKNPESIAKAMSQAMEKASLMVMEDVYAALAAEDRK</sequence>
<evidence type="ECO:0000313" key="4">
    <source>
        <dbReference type="Proteomes" id="UP000183994"/>
    </source>
</evidence>
<dbReference type="AlphaFoldDB" id="A0A1M6GUP1"/>
<dbReference type="Proteomes" id="UP000183994">
    <property type="component" value="Unassembled WGS sequence"/>
</dbReference>
<proteinExistence type="predicted"/>
<dbReference type="RefSeq" id="WP_073473783.1">
    <property type="nucleotide sequence ID" value="NZ_FQZU01000004.1"/>
</dbReference>
<protein>
    <submittedName>
        <fullName evidence="3">Cholesterol transport system auxiliary component</fullName>
    </submittedName>
</protein>
<dbReference type="Pfam" id="PF03886">
    <property type="entry name" value="ABC_trans_aux"/>
    <property type="match status" value="1"/>
</dbReference>
<keyword evidence="1" id="KW-0732">Signal</keyword>
<evidence type="ECO:0000259" key="2">
    <source>
        <dbReference type="Pfam" id="PF03886"/>
    </source>
</evidence>
<dbReference type="Gene3D" id="3.40.50.10610">
    <property type="entry name" value="ABC-type transport auxiliary lipoprotein component"/>
    <property type="match status" value="1"/>
</dbReference>
<dbReference type="SUPFAM" id="SSF159594">
    <property type="entry name" value="XCC0632-like"/>
    <property type="match status" value="1"/>
</dbReference>
<accession>A0A1M6GUP1</accession>
<name>A0A1M6GUP1_9BACT</name>
<dbReference type="EMBL" id="FQZU01000004">
    <property type="protein sequence ID" value="SHJ13651.1"/>
    <property type="molecule type" value="Genomic_DNA"/>
</dbReference>
<keyword evidence="4" id="KW-1185">Reference proteome</keyword>